<evidence type="ECO:0000256" key="3">
    <source>
        <dbReference type="ARBA" id="ARBA00022840"/>
    </source>
</evidence>
<dbReference type="Gene3D" id="3.30.420.40">
    <property type="match status" value="4"/>
</dbReference>
<dbReference type="Proteomes" id="UP001177003">
    <property type="component" value="Chromosome 1"/>
</dbReference>
<evidence type="ECO:0000313" key="5">
    <source>
        <dbReference type="Proteomes" id="UP001177003"/>
    </source>
</evidence>
<dbReference type="PROSITE" id="PS01036">
    <property type="entry name" value="HSP70_3"/>
    <property type="match status" value="1"/>
</dbReference>
<accession>A0AA35YD90</accession>
<dbReference type="EMBL" id="OX465077">
    <property type="protein sequence ID" value="CAI9269146.1"/>
    <property type="molecule type" value="Genomic_DNA"/>
</dbReference>
<keyword evidence="3" id="KW-0067">ATP-binding</keyword>
<dbReference type="Gene3D" id="3.90.640.10">
    <property type="entry name" value="Actin, Chain A, domain 4"/>
    <property type="match status" value="1"/>
</dbReference>
<dbReference type="FunFam" id="3.30.420.40:FF:000028">
    <property type="entry name" value="heat shock 70 kDa protein-like"/>
    <property type="match status" value="1"/>
</dbReference>
<evidence type="ECO:0000313" key="4">
    <source>
        <dbReference type="EMBL" id="CAI9269146.1"/>
    </source>
</evidence>
<keyword evidence="2" id="KW-0547">Nucleotide-binding</keyword>
<dbReference type="InterPro" id="IPR013126">
    <property type="entry name" value="Hsp_70_fam"/>
</dbReference>
<keyword evidence="5" id="KW-1185">Reference proteome</keyword>
<proteinExistence type="inferred from homology"/>
<sequence length="415" mass="45998">MSYFDDSQRQATKDAGYVAGLNVLQIINEPTSAAIAYGFDMSTNITRGTNVLIFDLGGGTFDVSIVTIDVNGTFRVNAVAGDTNLGGQDFDNVMVEHFVKQFNEKHSTYMSGNVKALSRLKMVDSCLCDPGFNKTDIDEVVLVGGSTRIPKVQQLLKDFFDGKELSKKINPDEAVAYGATVLAAKLSGESSPQVSNFELNDIVPLSLGVALYDTSLSVIVKKNAKKPLTRQANYTTTEDNQSAILFNVYQGQRTRAIDNNWLGEFTVAVPVAPKGTSQVKVVFDIDDDGILNCSGEEVTTGLTKKVRIDHDKQRLSKADIKKMVQDAQRYKIVDEEFTEKNSARSDLEDYIYKLKNKIKSIRSKIRSEDIEKMENAIEDVRRQILHGMKLAEVKEYTTKSDLLANICVPILARYP</sequence>
<comment type="similarity">
    <text evidence="1">Belongs to the heat shock protein 70 family.</text>
</comment>
<dbReference type="SUPFAM" id="SSF53067">
    <property type="entry name" value="Actin-like ATPase domain"/>
    <property type="match status" value="2"/>
</dbReference>
<dbReference type="InterPro" id="IPR018181">
    <property type="entry name" value="Heat_shock_70_CS"/>
</dbReference>
<dbReference type="AlphaFoldDB" id="A0AA35YD90"/>
<reference evidence="4" key="1">
    <citation type="submission" date="2023-04" db="EMBL/GenBank/DDBJ databases">
        <authorList>
            <person name="Vijverberg K."/>
            <person name="Xiong W."/>
            <person name="Schranz E."/>
        </authorList>
    </citation>
    <scope>NUCLEOTIDE SEQUENCE</scope>
</reference>
<dbReference type="GO" id="GO:0140662">
    <property type="term" value="F:ATP-dependent protein folding chaperone"/>
    <property type="evidence" value="ECO:0007669"/>
    <property type="project" value="InterPro"/>
</dbReference>
<name>A0AA35YD90_LACSI</name>
<dbReference type="PRINTS" id="PR00301">
    <property type="entry name" value="HEATSHOCK70"/>
</dbReference>
<protein>
    <recommendedName>
        <fullName evidence="6">Heat shock protein 70</fullName>
    </recommendedName>
</protein>
<dbReference type="SUPFAM" id="SSF100920">
    <property type="entry name" value="Heat shock protein 70kD (HSP70), peptide-binding domain"/>
    <property type="match status" value="1"/>
</dbReference>
<dbReference type="InterPro" id="IPR029048">
    <property type="entry name" value="HSP70_C_sf"/>
</dbReference>
<organism evidence="4 5">
    <name type="scientific">Lactuca saligna</name>
    <name type="common">Willowleaf lettuce</name>
    <dbReference type="NCBI Taxonomy" id="75948"/>
    <lineage>
        <taxon>Eukaryota</taxon>
        <taxon>Viridiplantae</taxon>
        <taxon>Streptophyta</taxon>
        <taxon>Embryophyta</taxon>
        <taxon>Tracheophyta</taxon>
        <taxon>Spermatophyta</taxon>
        <taxon>Magnoliopsida</taxon>
        <taxon>eudicotyledons</taxon>
        <taxon>Gunneridae</taxon>
        <taxon>Pentapetalae</taxon>
        <taxon>asterids</taxon>
        <taxon>campanulids</taxon>
        <taxon>Asterales</taxon>
        <taxon>Asteraceae</taxon>
        <taxon>Cichorioideae</taxon>
        <taxon>Cichorieae</taxon>
        <taxon>Lactucinae</taxon>
        <taxon>Lactuca</taxon>
    </lineage>
</organism>
<dbReference type="Gene3D" id="2.60.34.10">
    <property type="entry name" value="Substrate Binding Domain Of DNAk, Chain A, domain 1"/>
    <property type="match status" value="1"/>
</dbReference>
<dbReference type="PROSITE" id="PS00329">
    <property type="entry name" value="HSP70_2"/>
    <property type="match status" value="1"/>
</dbReference>
<evidence type="ECO:0008006" key="6">
    <source>
        <dbReference type="Google" id="ProtNLM"/>
    </source>
</evidence>
<dbReference type="SUPFAM" id="SSF100934">
    <property type="entry name" value="Heat shock protein 70kD (HSP70), C-terminal subdomain"/>
    <property type="match status" value="1"/>
</dbReference>
<dbReference type="PANTHER" id="PTHR19375">
    <property type="entry name" value="HEAT SHOCK PROTEIN 70KDA"/>
    <property type="match status" value="1"/>
</dbReference>
<dbReference type="Gene3D" id="1.20.1270.10">
    <property type="match status" value="1"/>
</dbReference>
<evidence type="ECO:0000256" key="1">
    <source>
        <dbReference type="ARBA" id="ARBA00007381"/>
    </source>
</evidence>
<dbReference type="Pfam" id="PF00012">
    <property type="entry name" value="HSP70"/>
    <property type="match status" value="2"/>
</dbReference>
<dbReference type="InterPro" id="IPR029047">
    <property type="entry name" value="HSP70_peptide-bd_sf"/>
</dbReference>
<gene>
    <name evidence="4" type="ORF">LSALG_LOCUS9533</name>
</gene>
<dbReference type="GO" id="GO:0005524">
    <property type="term" value="F:ATP binding"/>
    <property type="evidence" value="ECO:0007669"/>
    <property type="project" value="UniProtKB-KW"/>
</dbReference>
<dbReference type="InterPro" id="IPR043129">
    <property type="entry name" value="ATPase_NBD"/>
</dbReference>
<evidence type="ECO:0000256" key="2">
    <source>
        <dbReference type="ARBA" id="ARBA00022741"/>
    </source>
</evidence>